<evidence type="ECO:0000256" key="1">
    <source>
        <dbReference type="SAM" id="MobiDB-lite"/>
    </source>
</evidence>
<accession>A0A914W4C4</accession>
<dbReference type="Proteomes" id="UP000887566">
    <property type="component" value="Unplaced"/>
</dbReference>
<sequence>MAQWCYSPETLSARTTFCPAVREGSFGRDAPRDASPDSFVDEPTAPIKSPSSTLVCARRPRSLAVGADRRVCDSARFGVADARECGGSELSACAPNLFQPLLPPRSFRMVAGRSRQRQLWGTALPLTQSRHCFCDGQAGDRCPRHGPRCLLGWAGFRGVIAARPTLPYAPPLC</sequence>
<evidence type="ECO:0000313" key="3">
    <source>
        <dbReference type="WBParaSite" id="PSAMB.scaffold3143size20243.g20494.t1"/>
    </source>
</evidence>
<keyword evidence="2" id="KW-1185">Reference proteome</keyword>
<organism evidence="2 3">
    <name type="scientific">Plectus sambesii</name>
    <dbReference type="NCBI Taxonomy" id="2011161"/>
    <lineage>
        <taxon>Eukaryota</taxon>
        <taxon>Metazoa</taxon>
        <taxon>Ecdysozoa</taxon>
        <taxon>Nematoda</taxon>
        <taxon>Chromadorea</taxon>
        <taxon>Plectida</taxon>
        <taxon>Plectina</taxon>
        <taxon>Plectoidea</taxon>
        <taxon>Plectidae</taxon>
        <taxon>Plectus</taxon>
    </lineage>
</organism>
<reference evidence="3" key="1">
    <citation type="submission" date="2022-11" db="UniProtKB">
        <authorList>
            <consortium name="WormBaseParasite"/>
        </authorList>
    </citation>
    <scope>IDENTIFICATION</scope>
</reference>
<dbReference type="AlphaFoldDB" id="A0A914W4C4"/>
<proteinExistence type="predicted"/>
<name>A0A914W4C4_9BILA</name>
<protein>
    <submittedName>
        <fullName evidence="3">Uncharacterized protein</fullName>
    </submittedName>
</protein>
<evidence type="ECO:0000313" key="2">
    <source>
        <dbReference type="Proteomes" id="UP000887566"/>
    </source>
</evidence>
<dbReference type="WBParaSite" id="PSAMB.scaffold3143size20243.g20494.t1">
    <property type="protein sequence ID" value="PSAMB.scaffold3143size20243.g20494.t1"/>
    <property type="gene ID" value="PSAMB.scaffold3143size20243.g20494"/>
</dbReference>
<feature type="region of interest" description="Disordered" evidence="1">
    <location>
        <begin position="28"/>
        <end position="51"/>
    </location>
</feature>